<protein>
    <submittedName>
        <fullName evidence="1">Uncharacterized protein</fullName>
    </submittedName>
</protein>
<evidence type="ECO:0000313" key="1">
    <source>
        <dbReference type="EMBL" id="PON47751.1"/>
    </source>
</evidence>
<evidence type="ECO:0000313" key="2">
    <source>
        <dbReference type="Proteomes" id="UP000237105"/>
    </source>
</evidence>
<dbReference type="AlphaFoldDB" id="A0A2P5BG26"/>
<comment type="caution">
    <text evidence="1">The sequence shown here is derived from an EMBL/GenBank/DDBJ whole genome shotgun (WGS) entry which is preliminary data.</text>
</comment>
<keyword evidence="2" id="KW-1185">Reference proteome</keyword>
<accession>A0A2P5BG26</accession>
<proteinExistence type="predicted"/>
<gene>
    <name evidence="1" type="ORF">PanWU01x14_242180</name>
</gene>
<sequence>MITFQGIAVRNPKEASIMWGPQNIAYDRRNFDFGILTQYLYYAKILTTKFVAHGIQGAREASLSRKFCPLWVDFWRHLFDFDDFCYIQIVIWRYVEK</sequence>
<name>A0A2P5BG26_PARAD</name>
<dbReference type="EMBL" id="JXTB01000289">
    <property type="protein sequence ID" value="PON47751.1"/>
    <property type="molecule type" value="Genomic_DNA"/>
</dbReference>
<organism evidence="1 2">
    <name type="scientific">Parasponia andersonii</name>
    <name type="common">Sponia andersonii</name>
    <dbReference type="NCBI Taxonomy" id="3476"/>
    <lineage>
        <taxon>Eukaryota</taxon>
        <taxon>Viridiplantae</taxon>
        <taxon>Streptophyta</taxon>
        <taxon>Embryophyta</taxon>
        <taxon>Tracheophyta</taxon>
        <taxon>Spermatophyta</taxon>
        <taxon>Magnoliopsida</taxon>
        <taxon>eudicotyledons</taxon>
        <taxon>Gunneridae</taxon>
        <taxon>Pentapetalae</taxon>
        <taxon>rosids</taxon>
        <taxon>fabids</taxon>
        <taxon>Rosales</taxon>
        <taxon>Cannabaceae</taxon>
        <taxon>Parasponia</taxon>
    </lineage>
</organism>
<reference evidence="2" key="1">
    <citation type="submission" date="2016-06" db="EMBL/GenBank/DDBJ databases">
        <title>Parallel loss of symbiosis genes in relatives of nitrogen-fixing non-legume Parasponia.</title>
        <authorList>
            <person name="Van Velzen R."/>
            <person name="Holmer R."/>
            <person name="Bu F."/>
            <person name="Rutten L."/>
            <person name="Van Zeijl A."/>
            <person name="Liu W."/>
            <person name="Santuari L."/>
            <person name="Cao Q."/>
            <person name="Sharma T."/>
            <person name="Shen D."/>
            <person name="Roswanjaya Y."/>
            <person name="Wardhani T."/>
            <person name="Kalhor M.S."/>
            <person name="Jansen J."/>
            <person name="Van den Hoogen J."/>
            <person name="Gungor B."/>
            <person name="Hartog M."/>
            <person name="Hontelez J."/>
            <person name="Verver J."/>
            <person name="Yang W.-C."/>
            <person name="Schijlen E."/>
            <person name="Repin R."/>
            <person name="Schilthuizen M."/>
            <person name="Schranz E."/>
            <person name="Heidstra R."/>
            <person name="Miyata K."/>
            <person name="Fedorova E."/>
            <person name="Kohlen W."/>
            <person name="Bisseling T."/>
            <person name="Smit S."/>
            <person name="Geurts R."/>
        </authorList>
    </citation>
    <scope>NUCLEOTIDE SEQUENCE [LARGE SCALE GENOMIC DNA]</scope>
    <source>
        <strain evidence="2">cv. WU1-14</strain>
    </source>
</reference>
<dbReference type="Proteomes" id="UP000237105">
    <property type="component" value="Unassembled WGS sequence"/>
</dbReference>